<evidence type="ECO:0008006" key="3">
    <source>
        <dbReference type="Google" id="ProtNLM"/>
    </source>
</evidence>
<gene>
    <name evidence="1" type="ORF">BACCIP111895_01692</name>
</gene>
<dbReference type="Proteomes" id="UP000838308">
    <property type="component" value="Unassembled WGS sequence"/>
</dbReference>
<accession>A0ABM9EPG8</accession>
<sequence>MPFSILYESKGIKKGKILFDESEYPEFYYFLTKG</sequence>
<reference evidence="1" key="1">
    <citation type="submission" date="2022-04" db="EMBL/GenBank/DDBJ databases">
        <authorList>
            <person name="Criscuolo A."/>
        </authorList>
    </citation>
    <scope>NUCLEOTIDE SEQUENCE</scope>
    <source>
        <strain evidence="1">CIP111895</strain>
    </source>
</reference>
<organism evidence="1 2">
    <name type="scientific">Neobacillus rhizosphaerae</name>
    <dbReference type="NCBI Taxonomy" id="2880965"/>
    <lineage>
        <taxon>Bacteria</taxon>
        <taxon>Bacillati</taxon>
        <taxon>Bacillota</taxon>
        <taxon>Bacilli</taxon>
        <taxon>Bacillales</taxon>
        <taxon>Bacillaceae</taxon>
        <taxon>Neobacillus</taxon>
    </lineage>
</organism>
<evidence type="ECO:0000313" key="1">
    <source>
        <dbReference type="EMBL" id="CAH2714520.1"/>
    </source>
</evidence>
<name>A0ABM9EPG8_9BACI</name>
<proteinExistence type="predicted"/>
<comment type="caution">
    <text evidence="1">The sequence shown here is derived from an EMBL/GenBank/DDBJ whole genome shotgun (WGS) entry which is preliminary data.</text>
</comment>
<evidence type="ECO:0000313" key="2">
    <source>
        <dbReference type="Proteomes" id="UP000838308"/>
    </source>
</evidence>
<dbReference type="EMBL" id="CALBWS010000008">
    <property type="protein sequence ID" value="CAH2714520.1"/>
    <property type="molecule type" value="Genomic_DNA"/>
</dbReference>
<protein>
    <recommendedName>
        <fullName evidence="3">Crp/Fnr family transcriptional regulator</fullName>
    </recommendedName>
</protein>
<keyword evidence="2" id="KW-1185">Reference proteome</keyword>